<dbReference type="Proteomes" id="UP000298652">
    <property type="component" value="Chromosome 1"/>
</dbReference>
<evidence type="ECO:0000313" key="2">
    <source>
        <dbReference type="Proteomes" id="UP000298652"/>
    </source>
</evidence>
<name>A0A4U6W9J3_SETVI</name>
<sequence length="349" mass="40264">MGYPITVGSRTGGDDSIITAGLALKPVVMMDTIIAEGFLKTEKENNQPQIEKTSKRVGYPAYAKVKEDKKGKQWYFDHVEEAHNHKLHPSPRMVRNAEQAREGRDGDLDKLFQFCRECKESTKYFYWDVNFDPKTKVLRSIFWSHTSQRAECKDFGDVIMFDTTHKTNSIFVGANYNPKNKESMDPELIPRKGMSFHSEAEAKQFFMGYAELAGFSMKMSNRKTFSRVMRCSCEGKGDYYKGDEALRVQNKMTMKMKCNAHLKFMRVYDSEGNEVDMVIEKANLFHIHLLQTPLKTKQMRSHKSTELILYQIFDELQAAGVSMQSIKNVLQNMHGVELVPITAWDIENR</sequence>
<evidence type="ECO:0008006" key="3">
    <source>
        <dbReference type="Google" id="ProtNLM"/>
    </source>
</evidence>
<dbReference type="AlphaFoldDB" id="A0A4U6W9J3"/>
<keyword evidence="2" id="KW-1185">Reference proteome</keyword>
<proteinExistence type="predicted"/>
<organism evidence="1 2">
    <name type="scientific">Setaria viridis</name>
    <name type="common">Green bristlegrass</name>
    <name type="synonym">Setaria italica subsp. viridis</name>
    <dbReference type="NCBI Taxonomy" id="4556"/>
    <lineage>
        <taxon>Eukaryota</taxon>
        <taxon>Viridiplantae</taxon>
        <taxon>Streptophyta</taxon>
        <taxon>Embryophyta</taxon>
        <taxon>Tracheophyta</taxon>
        <taxon>Spermatophyta</taxon>
        <taxon>Magnoliopsida</taxon>
        <taxon>Liliopsida</taxon>
        <taxon>Poales</taxon>
        <taxon>Poaceae</taxon>
        <taxon>PACMAD clade</taxon>
        <taxon>Panicoideae</taxon>
        <taxon>Panicodae</taxon>
        <taxon>Paniceae</taxon>
        <taxon>Cenchrinae</taxon>
        <taxon>Setaria</taxon>
    </lineage>
</organism>
<dbReference type="EMBL" id="CM016552">
    <property type="protein sequence ID" value="TKW39191.1"/>
    <property type="molecule type" value="Genomic_DNA"/>
</dbReference>
<dbReference type="PANTHER" id="PTHR47482:SF16">
    <property type="entry name" value="PROTEIN FAR1-RELATED SEQUENCE"/>
    <property type="match status" value="1"/>
</dbReference>
<accession>A0A4U6W9J3</accession>
<protein>
    <recommendedName>
        <fullName evidence="3">Protein FAR1-RELATED SEQUENCE</fullName>
    </recommendedName>
</protein>
<dbReference type="PANTHER" id="PTHR47482">
    <property type="entry name" value="OS11G0632001 PROTEIN"/>
    <property type="match status" value="1"/>
</dbReference>
<reference evidence="1" key="1">
    <citation type="submission" date="2019-03" db="EMBL/GenBank/DDBJ databases">
        <title>WGS assembly of Setaria viridis.</title>
        <authorList>
            <person name="Huang P."/>
            <person name="Jenkins J."/>
            <person name="Grimwood J."/>
            <person name="Barry K."/>
            <person name="Healey A."/>
            <person name="Mamidi S."/>
            <person name="Sreedasyam A."/>
            <person name="Shu S."/>
            <person name="Feldman M."/>
            <person name="Wu J."/>
            <person name="Yu Y."/>
            <person name="Chen C."/>
            <person name="Johnson J."/>
            <person name="Rokhsar D."/>
            <person name="Baxter I."/>
            <person name="Schmutz J."/>
            <person name="Brutnell T."/>
            <person name="Kellogg E."/>
        </authorList>
    </citation>
    <scope>NUCLEOTIDE SEQUENCE [LARGE SCALE GENOMIC DNA]</scope>
</reference>
<dbReference type="Gramene" id="TKW39191">
    <property type="protein sequence ID" value="TKW39191"/>
    <property type="gene ID" value="SEVIR_1G161700v2"/>
</dbReference>
<gene>
    <name evidence="1" type="ORF">SEVIR_1G161700v2</name>
</gene>
<evidence type="ECO:0000313" key="1">
    <source>
        <dbReference type="EMBL" id="TKW39191.1"/>
    </source>
</evidence>